<dbReference type="Pfam" id="PF01418">
    <property type="entry name" value="HTH_6"/>
    <property type="match status" value="1"/>
</dbReference>
<accession>A0A2K8P1U0</accession>
<dbReference type="InterPro" id="IPR036388">
    <property type="entry name" value="WH-like_DNA-bd_sf"/>
</dbReference>
<name>A0A2K8P1U0_9MOLU</name>
<proteinExistence type="predicted"/>
<dbReference type="EMBL" id="CP024965">
    <property type="protein sequence ID" value="ATZ18971.1"/>
    <property type="molecule type" value="Genomic_DNA"/>
</dbReference>
<reference evidence="2 3" key="1">
    <citation type="submission" date="2017-11" db="EMBL/GenBank/DDBJ databases">
        <title>Genome sequence of Entomoplasma somnilux PYAN-1 (ATCC 49194).</title>
        <authorList>
            <person name="Lo W.-S."/>
            <person name="Gasparich G.E."/>
            <person name="Kuo C.-H."/>
        </authorList>
    </citation>
    <scope>NUCLEOTIDE SEQUENCE [LARGE SCALE GENOMIC DNA]</scope>
    <source>
        <strain evidence="2 3">PYAN-1</strain>
    </source>
</reference>
<dbReference type="PROSITE" id="PS51071">
    <property type="entry name" value="HTH_RPIR"/>
    <property type="match status" value="1"/>
</dbReference>
<evidence type="ECO:0000313" key="2">
    <source>
        <dbReference type="EMBL" id="ATZ18971.1"/>
    </source>
</evidence>
<dbReference type="AlphaFoldDB" id="A0A2K8P1U0"/>
<dbReference type="RefSeq" id="WP_024863487.1">
    <property type="nucleotide sequence ID" value="NZ_CP024965.1"/>
</dbReference>
<evidence type="ECO:0000313" key="3">
    <source>
        <dbReference type="Proteomes" id="UP000232230"/>
    </source>
</evidence>
<keyword evidence="3" id="KW-1185">Reference proteome</keyword>
<dbReference type="InterPro" id="IPR009057">
    <property type="entry name" value="Homeodomain-like_sf"/>
</dbReference>
<organism evidence="2 3">
    <name type="scientific">Williamsoniiplasma somnilux</name>
    <dbReference type="NCBI Taxonomy" id="215578"/>
    <lineage>
        <taxon>Bacteria</taxon>
        <taxon>Bacillati</taxon>
        <taxon>Mycoplasmatota</taxon>
        <taxon>Mollicutes</taxon>
        <taxon>Entomoplasmatales</taxon>
        <taxon>Williamsoniiplasma</taxon>
    </lineage>
</organism>
<evidence type="ECO:0000259" key="1">
    <source>
        <dbReference type="PROSITE" id="PS51071"/>
    </source>
</evidence>
<dbReference type="InterPro" id="IPR000281">
    <property type="entry name" value="HTH_RpiR"/>
</dbReference>
<protein>
    <recommendedName>
        <fullName evidence="1">HTH rpiR-type domain-containing protein</fullName>
    </recommendedName>
</protein>
<gene>
    <name evidence="2" type="ORF">ESOMN_v1c05890</name>
</gene>
<dbReference type="GO" id="GO:0003700">
    <property type="term" value="F:DNA-binding transcription factor activity"/>
    <property type="evidence" value="ECO:0007669"/>
    <property type="project" value="InterPro"/>
</dbReference>
<dbReference type="Proteomes" id="UP000232230">
    <property type="component" value="Chromosome"/>
</dbReference>
<dbReference type="Gene3D" id="1.10.10.10">
    <property type="entry name" value="Winged helix-like DNA-binding domain superfamily/Winged helix DNA-binding domain"/>
    <property type="match status" value="1"/>
</dbReference>
<dbReference type="KEGG" id="esx:ESOMN_v1c05890"/>
<dbReference type="SUPFAM" id="SSF46689">
    <property type="entry name" value="Homeodomain-like"/>
    <property type="match status" value="1"/>
</dbReference>
<sequence length="251" mass="29361">MTLRNKLLAIVQTSSNQVKVSISNVLLRSYDDGGKYTISELSIMSYTSKSSITKFAINLGYKGYKELQFVLENDIANFNQNFEFNNEKNMFDETWDSIKEFTINMVSYIEIFKDDLIKINEHIKNKKINLIWSYSLEQSIKIFAGILKQKGYYTNYSPINNTNFSINIDARDELFLIFVSGTDNERIFNLFKKINDKNITYLFLTHSVSNSFLKPKPNFKMNIDFENESLGYTKRQLFLSYLITQISKNIK</sequence>
<feature type="domain" description="HTH rpiR-type" evidence="1">
    <location>
        <begin position="2"/>
        <end position="78"/>
    </location>
</feature>